<dbReference type="EMBL" id="PEYC01000033">
    <property type="protein sequence ID" value="PIS40063.1"/>
    <property type="molecule type" value="Genomic_DNA"/>
</dbReference>
<dbReference type="PROSITE" id="PS51257">
    <property type="entry name" value="PROKAR_LIPOPROTEIN"/>
    <property type="match status" value="1"/>
</dbReference>
<dbReference type="Proteomes" id="UP000231472">
    <property type="component" value="Unassembled WGS sequence"/>
</dbReference>
<gene>
    <name evidence="2" type="ORF">COT32_01785</name>
</gene>
<evidence type="ECO:0000259" key="1">
    <source>
        <dbReference type="Pfam" id="PF13488"/>
    </source>
</evidence>
<accession>A0A2H0YQM8</accession>
<reference evidence="3" key="1">
    <citation type="submission" date="2017-09" db="EMBL/GenBank/DDBJ databases">
        <title>Depth-based differentiation of microbial function through sediment-hosted aquifers and enrichment of novel symbionts in the deep terrestrial subsurface.</title>
        <authorList>
            <person name="Probst A.J."/>
            <person name="Ladd B."/>
            <person name="Jarett J.K."/>
            <person name="Geller-Mcgrath D.E."/>
            <person name="Sieber C.M.K."/>
            <person name="Emerson J.B."/>
            <person name="Anantharaman K."/>
            <person name="Thomas B.C."/>
            <person name="Malmstrom R."/>
            <person name="Stieglmeier M."/>
            <person name="Klingl A."/>
            <person name="Woyke T."/>
            <person name="Ryan C.M."/>
            <person name="Banfield J.F."/>
        </authorList>
    </citation>
    <scope>NUCLEOTIDE SEQUENCE [LARGE SCALE GENOMIC DNA]</scope>
</reference>
<sequence length="138" mass="14112">MKKVKLVWVIVILISGLLLGGCESEAGKGAALGSLAGAGIGAIVGHQSGKTTEGALIGGAVGGGAGYIFGSQKDKKKTDAEISGIRQEMNVVTVNVTNSNGSITPVQLTRQGVGYVGPRGEFYNHLPTPDELKPIYGF</sequence>
<proteinExistence type="predicted"/>
<protein>
    <recommendedName>
        <fullName evidence="1">Glycine zipper domain-containing protein</fullName>
    </recommendedName>
</protein>
<feature type="domain" description="Glycine zipper" evidence="1">
    <location>
        <begin position="33"/>
        <end position="76"/>
    </location>
</feature>
<dbReference type="Pfam" id="PF13488">
    <property type="entry name" value="Gly-zipper_Omp"/>
    <property type="match status" value="1"/>
</dbReference>
<comment type="caution">
    <text evidence="2">The sequence shown here is derived from an EMBL/GenBank/DDBJ whole genome shotgun (WGS) entry which is preliminary data.</text>
</comment>
<organism evidence="2 3">
    <name type="scientific">Candidatus Nealsonbacteria bacterium CG08_land_8_20_14_0_20_36_22</name>
    <dbReference type="NCBI Taxonomy" id="1974704"/>
    <lineage>
        <taxon>Bacteria</taxon>
        <taxon>Candidatus Nealsoniibacteriota</taxon>
    </lineage>
</organism>
<evidence type="ECO:0000313" key="2">
    <source>
        <dbReference type="EMBL" id="PIS40063.1"/>
    </source>
</evidence>
<evidence type="ECO:0000313" key="3">
    <source>
        <dbReference type="Proteomes" id="UP000231472"/>
    </source>
</evidence>
<dbReference type="AlphaFoldDB" id="A0A2H0YQM8"/>
<name>A0A2H0YQM8_9BACT</name>
<dbReference type="InterPro" id="IPR039567">
    <property type="entry name" value="Gly-zipper"/>
</dbReference>